<evidence type="ECO:0000313" key="2">
    <source>
        <dbReference type="Proteomes" id="UP000182826"/>
    </source>
</evidence>
<keyword evidence="2" id="KW-1185">Reference proteome</keyword>
<protein>
    <submittedName>
        <fullName evidence="1">Uncharacterized protein</fullName>
    </submittedName>
</protein>
<dbReference type="Proteomes" id="UP000182826">
    <property type="component" value="Unassembled WGS sequence"/>
</dbReference>
<accession>A0A1J7CPS1</accession>
<organism evidence="1 2">
    <name type="scientific">Flavobacterium johnsoniae</name>
    <name type="common">Cytophaga johnsonae</name>
    <dbReference type="NCBI Taxonomy" id="986"/>
    <lineage>
        <taxon>Bacteria</taxon>
        <taxon>Pseudomonadati</taxon>
        <taxon>Bacteroidota</taxon>
        <taxon>Flavobacteriia</taxon>
        <taxon>Flavobacteriales</taxon>
        <taxon>Flavobacteriaceae</taxon>
        <taxon>Flavobacterium</taxon>
    </lineage>
</organism>
<comment type="caution">
    <text evidence="1">The sequence shown here is derived from an EMBL/GenBank/DDBJ whole genome shotgun (WGS) entry which is preliminary data.</text>
</comment>
<dbReference type="OrthoDB" id="103094at237"/>
<proteinExistence type="predicted"/>
<evidence type="ECO:0000313" key="1">
    <source>
        <dbReference type="EMBL" id="OIV41658.1"/>
    </source>
</evidence>
<dbReference type="RefSeq" id="WP_071637208.1">
    <property type="nucleotide sequence ID" value="NZ_MLFK01000007.1"/>
</dbReference>
<name>A0A1J7CPS1_FLAJO</name>
<dbReference type="AlphaFoldDB" id="A0A1J7CPS1"/>
<dbReference type="EMBL" id="MLFK01000007">
    <property type="protein sequence ID" value="OIV41658.1"/>
    <property type="molecule type" value="Genomic_DNA"/>
</dbReference>
<gene>
    <name evidence="1" type="ORF">BKM63_14130</name>
</gene>
<reference evidence="1 2" key="1">
    <citation type="submission" date="2016-10" db="EMBL/GenBank/DDBJ databases">
        <title>Draft Genome Sequence of Rhizobacteria Flavobacterium johnsoniae CI04.</title>
        <authorList>
            <person name="Bravo J.I."/>
            <person name="Lozano G.L."/>
            <person name="Handelsman J."/>
        </authorList>
    </citation>
    <scope>NUCLEOTIDE SEQUENCE [LARGE SCALE GENOMIC DNA]</scope>
    <source>
        <strain evidence="1 2">CI04</strain>
    </source>
</reference>
<sequence length="122" mass="14058">MTYSREKLNSFSGANFDKSEYDIIVADLVNLVLRNKVISLAEQEFVCGIVKELRKEASMERAFKIDDCQSCKEYNFRRRYLLYGNDLNGHNSIIGFEVEIPFDKKKTMRVTCTGNISNGKNL</sequence>